<gene>
    <name evidence="2" type="ORF">SAMN05421854_11799</name>
</gene>
<feature type="compositionally biased region" description="Low complexity" evidence="1">
    <location>
        <begin position="554"/>
        <end position="574"/>
    </location>
</feature>
<evidence type="ECO:0008006" key="4">
    <source>
        <dbReference type="Google" id="ProtNLM"/>
    </source>
</evidence>
<evidence type="ECO:0000313" key="2">
    <source>
        <dbReference type="EMBL" id="SFQ63627.1"/>
    </source>
</evidence>
<organism evidence="2 3">
    <name type="scientific">Amycolatopsis rubida</name>
    <dbReference type="NCBI Taxonomy" id="112413"/>
    <lineage>
        <taxon>Bacteria</taxon>
        <taxon>Bacillati</taxon>
        <taxon>Actinomycetota</taxon>
        <taxon>Actinomycetes</taxon>
        <taxon>Pseudonocardiales</taxon>
        <taxon>Pseudonocardiaceae</taxon>
        <taxon>Amycolatopsis</taxon>
    </lineage>
</organism>
<protein>
    <recommendedName>
        <fullName evidence="4">Replication initiator protein</fullName>
    </recommendedName>
</protein>
<accession>A0A1I6A533</accession>
<sequence>MTPSEQERPGQPMPATLAGPAWTRSAADGETAGQPMPASGSPGKIRGALAAEVVKATAEQHGVCVRPFTMEVADTGTGELRYVPVPCGSTVESVCLPCARKAKALRQAQCREGWHLTEEPVITRAEPTETQTELLTYRADLAAHYREAVETGNEPEAEELRAEVSGVDTELRESGMTGRLPALDAPSKKAVKRSTRRRQDAPNLPRKKVAKTTVGREFAGRFRPSMFVTLTCDTYGRVRPDGSPVDPASYDYRRAARDAVHFAALVDRWWQNLRRVVGFDVQYFATVEPQKRAAPHLHAALRGAISHDVIRLVTEATYHQVWWPAHDVMVYGGDRKPLWEPDVRSFVDPDTREPLTGWDDAVSEVEEPAHVVRFGEQVHSKGILGGTEEAGRHIGYLTKYLTKSTGEVVDAETAAQRDHHDRLHAELAVTPCSPRCAVWLLYGINPKGAGGKTTPGHCRGRAHRRTTLGLPGRRVLVSRKWSGKTVADHKADRMGFVLSALAAVGIEKPRPDPEKLAWRKVEPGDPHCPPRDQLVMRAIAERRTWKAEYEAARLAASGSPPEPPETSATPALAA</sequence>
<evidence type="ECO:0000313" key="3">
    <source>
        <dbReference type="Proteomes" id="UP000199137"/>
    </source>
</evidence>
<dbReference type="EMBL" id="FOWC01000017">
    <property type="protein sequence ID" value="SFQ63627.1"/>
    <property type="molecule type" value="Genomic_DNA"/>
</dbReference>
<dbReference type="Proteomes" id="UP000199137">
    <property type="component" value="Unassembled WGS sequence"/>
</dbReference>
<name>A0A1I6A533_9PSEU</name>
<feature type="region of interest" description="Disordered" evidence="1">
    <location>
        <begin position="168"/>
        <end position="209"/>
    </location>
</feature>
<dbReference type="AlphaFoldDB" id="A0A1I6A533"/>
<proteinExistence type="predicted"/>
<feature type="region of interest" description="Disordered" evidence="1">
    <location>
        <begin position="552"/>
        <end position="574"/>
    </location>
</feature>
<feature type="region of interest" description="Disordered" evidence="1">
    <location>
        <begin position="1"/>
        <end position="44"/>
    </location>
</feature>
<dbReference type="Pfam" id="PF20199">
    <property type="entry name" value="RepSA"/>
    <property type="match status" value="1"/>
</dbReference>
<dbReference type="InterPro" id="IPR046828">
    <property type="entry name" value="RepSA"/>
</dbReference>
<evidence type="ECO:0000256" key="1">
    <source>
        <dbReference type="SAM" id="MobiDB-lite"/>
    </source>
</evidence>
<reference evidence="2 3" key="1">
    <citation type="submission" date="2016-10" db="EMBL/GenBank/DDBJ databases">
        <authorList>
            <person name="de Groot N.N."/>
        </authorList>
    </citation>
    <scope>NUCLEOTIDE SEQUENCE [LARGE SCALE GENOMIC DNA]</scope>
    <source>
        <strain evidence="2 3">DSM 44637</strain>
    </source>
</reference>
<dbReference type="STRING" id="112413.SAMN05421854_11799"/>